<gene>
    <name evidence="3" type="ORF">Q428_10565</name>
</gene>
<keyword evidence="2" id="KW-0732">Signal</keyword>
<comment type="caution">
    <text evidence="3">The sequence shown here is derived from an EMBL/GenBank/DDBJ whole genome shotgun (WGS) entry which is preliminary data.</text>
</comment>
<dbReference type="STRING" id="1403537.Q428_10565"/>
<dbReference type="RefSeq" id="WP_035380568.1">
    <property type="nucleotide sequence ID" value="NZ_AZQP01000033.1"/>
</dbReference>
<dbReference type="EMBL" id="AZQP01000033">
    <property type="protein sequence ID" value="EYE87950.1"/>
    <property type="molecule type" value="Genomic_DNA"/>
</dbReference>
<feature type="coiled-coil region" evidence="1">
    <location>
        <begin position="40"/>
        <end position="74"/>
    </location>
</feature>
<evidence type="ECO:0000256" key="1">
    <source>
        <dbReference type="SAM" id="Coils"/>
    </source>
</evidence>
<dbReference type="Proteomes" id="UP000019681">
    <property type="component" value="Unassembled WGS sequence"/>
</dbReference>
<accession>A0A017RVM4</accession>
<name>A0A017RVM4_9CLOT</name>
<organism evidence="3 4">
    <name type="scientific">Fervidicella metallireducens AeB</name>
    <dbReference type="NCBI Taxonomy" id="1403537"/>
    <lineage>
        <taxon>Bacteria</taxon>
        <taxon>Bacillati</taxon>
        <taxon>Bacillota</taxon>
        <taxon>Clostridia</taxon>
        <taxon>Eubacteriales</taxon>
        <taxon>Clostridiaceae</taxon>
        <taxon>Fervidicella</taxon>
    </lineage>
</organism>
<feature type="coiled-coil region" evidence="1">
    <location>
        <begin position="120"/>
        <end position="151"/>
    </location>
</feature>
<dbReference type="AlphaFoldDB" id="A0A017RVM4"/>
<proteinExistence type="predicted"/>
<feature type="chain" id="PRO_5001498563" evidence="2">
    <location>
        <begin position="23"/>
        <end position="170"/>
    </location>
</feature>
<keyword evidence="1" id="KW-0175">Coiled coil</keyword>
<keyword evidence="4" id="KW-1185">Reference proteome</keyword>
<evidence type="ECO:0000313" key="3">
    <source>
        <dbReference type="EMBL" id="EYE87950.1"/>
    </source>
</evidence>
<reference evidence="3 4" key="1">
    <citation type="journal article" date="2014" name="Genome Announc.">
        <title>Draft Genome Sequence of Fervidicella metallireducens Strain AeBT, an Iron-Reducing Thermoanaerobe from the Great Artesian Basin.</title>
        <authorList>
            <person name="Patel B.K."/>
        </authorList>
    </citation>
    <scope>NUCLEOTIDE SEQUENCE [LARGE SCALE GENOMIC DNA]</scope>
    <source>
        <strain evidence="3 4">AeB</strain>
    </source>
</reference>
<protein>
    <submittedName>
        <fullName evidence="3">Uncharacterized protein</fullName>
    </submittedName>
</protein>
<feature type="signal peptide" evidence="2">
    <location>
        <begin position="1"/>
        <end position="22"/>
    </location>
</feature>
<evidence type="ECO:0000256" key="2">
    <source>
        <dbReference type="SAM" id="SignalP"/>
    </source>
</evidence>
<evidence type="ECO:0000313" key="4">
    <source>
        <dbReference type="Proteomes" id="UP000019681"/>
    </source>
</evidence>
<sequence>MKKFIVAFVAIILFMPFTSAQARTRFIKFNHFYSVNSIQNKDLTKQINELKKKLKDLNDDNNELKKVTKEKNQKVIKEIDKIDDGLKTVSNKKLKLIKLQLEKVKDISDEIKKTVGSVKIENYSFENNEYNNSLDEAVENLKNMIEIQEKRKLLLTKLNDELDILLNLLK</sequence>